<name>A0A9J6E793_RHIMP</name>
<gene>
    <name evidence="2" type="ORF">HPB51_005973</name>
</gene>
<reference evidence="2" key="2">
    <citation type="submission" date="2021-09" db="EMBL/GenBank/DDBJ databases">
        <authorList>
            <person name="Jia N."/>
            <person name="Wang J."/>
            <person name="Shi W."/>
            <person name="Du L."/>
            <person name="Sun Y."/>
            <person name="Zhan W."/>
            <person name="Jiang J."/>
            <person name="Wang Q."/>
            <person name="Zhang B."/>
            <person name="Ji P."/>
            <person name="Sakyi L.B."/>
            <person name="Cui X."/>
            <person name="Yuan T."/>
            <person name="Jiang B."/>
            <person name="Yang W."/>
            <person name="Lam T.T.-Y."/>
            <person name="Chang Q."/>
            <person name="Ding S."/>
            <person name="Wang X."/>
            <person name="Zhu J."/>
            <person name="Ruan X."/>
            <person name="Zhao L."/>
            <person name="Wei J."/>
            <person name="Que T."/>
            <person name="Du C."/>
            <person name="Cheng J."/>
            <person name="Dai P."/>
            <person name="Han X."/>
            <person name="Huang E."/>
            <person name="Gao Y."/>
            <person name="Liu J."/>
            <person name="Shao H."/>
            <person name="Ye R."/>
            <person name="Li L."/>
            <person name="Wei W."/>
            <person name="Wang X."/>
            <person name="Wang C."/>
            <person name="Huo Q."/>
            <person name="Li W."/>
            <person name="Guo W."/>
            <person name="Chen H."/>
            <person name="Chen S."/>
            <person name="Zhou L."/>
            <person name="Zhou L."/>
            <person name="Ni X."/>
            <person name="Tian J."/>
            <person name="Zhou Y."/>
            <person name="Sheng Y."/>
            <person name="Liu T."/>
            <person name="Pan Y."/>
            <person name="Xia L."/>
            <person name="Li J."/>
            <person name="Zhao F."/>
            <person name="Cao W."/>
        </authorList>
    </citation>
    <scope>NUCLEOTIDE SEQUENCE</scope>
    <source>
        <strain evidence="2">Rmic-2018</strain>
        <tissue evidence="2">Larvae</tissue>
    </source>
</reference>
<dbReference type="EMBL" id="JABSTU010000005">
    <property type="protein sequence ID" value="KAH8029949.1"/>
    <property type="molecule type" value="Genomic_DNA"/>
</dbReference>
<dbReference type="AlphaFoldDB" id="A0A9J6E793"/>
<accession>A0A9J6E793</accession>
<evidence type="ECO:0000259" key="1">
    <source>
        <dbReference type="Pfam" id="PF21788"/>
    </source>
</evidence>
<protein>
    <recommendedName>
        <fullName evidence="1">Transposable element P transposase-like GTP-binding insertion domain-containing protein</fullName>
    </recommendedName>
</protein>
<feature type="domain" description="Transposable element P transposase-like GTP-binding insertion" evidence="1">
    <location>
        <begin position="81"/>
        <end position="129"/>
    </location>
</feature>
<dbReference type="Proteomes" id="UP000821866">
    <property type="component" value="Chromosome 3"/>
</dbReference>
<organism evidence="2 3">
    <name type="scientific">Rhipicephalus microplus</name>
    <name type="common">Cattle tick</name>
    <name type="synonym">Boophilus microplus</name>
    <dbReference type="NCBI Taxonomy" id="6941"/>
    <lineage>
        <taxon>Eukaryota</taxon>
        <taxon>Metazoa</taxon>
        <taxon>Ecdysozoa</taxon>
        <taxon>Arthropoda</taxon>
        <taxon>Chelicerata</taxon>
        <taxon>Arachnida</taxon>
        <taxon>Acari</taxon>
        <taxon>Parasitiformes</taxon>
        <taxon>Ixodida</taxon>
        <taxon>Ixodoidea</taxon>
        <taxon>Ixodidae</taxon>
        <taxon>Rhipicephalinae</taxon>
        <taxon>Rhipicephalus</taxon>
        <taxon>Boophilus</taxon>
    </lineage>
</organism>
<dbReference type="Pfam" id="PF21788">
    <property type="entry name" value="TNP-like_GBD"/>
    <property type="match status" value="1"/>
</dbReference>
<proteinExistence type="predicted"/>
<comment type="caution">
    <text evidence="2">The sequence shown here is derived from an EMBL/GenBank/DDBJ whole genome shotgun (WGS) entry which is preliminary data.</text>
</comment>
<dbReference type="InterPro" id="IPR048366">
    <property type="entry name" value="TNP-like_GBD"/>
</dbReference>
<evidence type="ECO:0000313" key="3">
    <source>
        <dbReference type="Proteomes" id="UP000821866"/>
    </source>
</evidence>
<keyword evidence="3" id="KW-1185">Reference proteome</keyword>
<sequence length="410" mass="45864">MTSRLNQILSGVPCEYGFYEVALESIPAFFKDVRPIERRGTVVLDEIKLRESVDFNKSTLNFDGFVDFGGPSGEQVEADHALLFSRSVAVGLKFYREQGKPGFEDTEGTESFTRKMNDLFDSLNAKCPAEGIRKNSPQMKVIIEFIDMLNSTEEESVNNTKLFASQMTTESLRVTLMSVIDIMTWLHNKDVRYVLTAKLNQDPLEADPVLVSVEKSLSAKKLEALSRKEDRQRKLATVIGQIELQEDVDGDALQRSDSRSAASTAVLYYLGGYVVKKAAKMTSCSDCHCTLEAAPDAAPAAVLTELRSFVPGALKHPSAALTCMLSGIECVIERHTKSNQVFGDLFWRILEELSEKTLSRVGCPLHFQKLSARIIKIYLATRRHFYSRFLEQHQSSSAQVKAARKRAKLL</sequence>
<reference evidence="2" key="1">
    <citation type="journal article" date="2020" name="Cell">
        <title>Large-Scale Comparative Analyses of Tick Genomes Elucidate Their Genetic Diversity and Vector Capacities.</title>
        <authorList>
            <consortium name="Tick Genome and Microbiome Consortium (TIGMIC)"/>
            <person name="Jia N."/>
            <person name="Wang J."/>
            <person name="Shi W."/>
            <person name="Du L."/>
            <person name="Sun Y."/>
            <person name="Zhan W."/>
            <person name="Jiang J.F."/>
            <person name="Wang Q."/>
            <person name="Zhang B."/>
            <person name="Ji P."/>
            <person name="Bell-Sakyi L."/>
            <person name="Cui X.M."/>
            <person name="Yuan T.T."/>
            <person name="Jiang B.G."/>
            <person name="Yang W.F."/>
            <person name="Lam T.T."/>
            <person name="Chang Q.C."/>
            <person name="Ding S.J."/>
            <person name="Wang X.J."/>
            <person name="Zhu J.G."/>
            <person name="Ruan X.D."/>
            <person name="Zhao L."/>
            <person name="Wei J.T."/>
            <person name="Ye R.Z."/>
            <person name="Que T.C."/>
            <person name="Du C.H."/>
            <person name="Zhou Y.H."/>
            <person name="Cheng J.X."/>
            <person name="Dai P.F."/>
            <person name="Guo W.B."/>
            <person name="Han X.H."/>
            <person name="Huang E.J."/>
            <person name="Li L.F."/>
            <person name="Wei W."/>
            <person name="Gao Y.C."/>
            <person name="Liu J.Z."/>
            <person name="Shao H.Z."/>
            <person name="Wang X."/>
            <person name="Wang C.C."/>
            <person name="Yang T.C."/>
            <person name="Huo Q.B."/>
            <person name="Li W."/>
            <person name="Chen H.Y."/>
            <person name="Chen S.E."/>
            <person name="Zhou L.G."/>
            <person name="Ni X.B."/>
            <person name="Tian J.H."/>
            <person name="Sheng Y."/>
            <person name="Liu T."/>
            <person name="Pan Y.S."/>
            <person name="Xia L.Y."/>
            <person name="Li J."/>
            <person name="Zhao F."/>
            <person name="Cao W.C."/>
        </authorList>
    </citation>
    <scope>NUCLEOTIDE SEQUENCE</scope>
    <source>
        <strain evidence="2">Rmic-2018</strain>
    </source>
</reference>
<evidence type="ECO:0000313" key="2">
    <source>
        <dbReference type="EMBL" id="KAH8029949.1"/>
    </source>
</evidence>